<sequence>MESSNVSLSVLLGVVVFVCFLSSPTESAGLASSDASDVKIRSKSLFLLHLIANRIVKRLKDTISFLHPFSLEIC</sequence>
<protein>
    <submittedName>
        <fullName evidence="4">Secreted protein</fullName>
    </submittedName>
</protein>
<reference evidence="2 3" key="2">
    <citation type="submission" date="2018-11" db="EMBL/GenBank/DDBJ databases">
        <authorList>
            <consortium name="Pathogen Informatics"/>
        </authorList>
    </citation>
    <scope>NUCLEOTIDE SEQUENCE [LARGE SCALE GENOMIC DNA]</scope>
</reference>
<dbReference type="EMBL" id="UZAE01012880">
    <property type="protein sequence ID" value="VDO07171.1"/>
    <property type="molecule type" value="Genomic_DNA"/>
</dbReference>
<organism evidence="4">
    <name type="scientific">Rodentolepis nana</name>
    <name type="common">Dwarf tapeworm</name>
    <name type="synonym">Hymenolepis nana</name>
    <dbReference type="NCBI Taxonomy" id="102285"/>
    <lineage>
        <taxon>Eukaryota</taxon>
        <taxon>Metazoa</taxon>
        <taxon>Spiralia</taxon>
        <taxon>Lophotrochozoa</taxon>
        <taxon>Platyhelminthes</taxon>
        <taxon>Cestoda</taxon>
        <taxon>Eucestoda</taxon>
        <taxon>Cyclophyllidea</taxon>
        <taxon>Hymenolepididae</taxon>
        <taxon>Rodentolepis</taxon>
    </lineage>
</organism>
<feature type="signal peptide" evidence="1">
    <location>
        <begin position="1"/>
        <end position="27"/>
    </location>
</feature>
<accession>A0A0R3TRA3</accession>
<gene>
    <name evidence="2" type="ORF">HNAJ_LOCUS10099</name>
</gene>
<dbReference type="AlphaFoldDB" id="A0A0R3TRA3"/>
<proteinExistence type="predicted"/>
<dbReference type="Proteomes" id="UP000278807">
    <property type="component" value="Unassembled WGS sequence"/>
</dbReference>
<dbReference type="WBParaSite" id="HNAJ_0001010401-mRNA-1">
    <property type="protein sequence ID" value="HNAJ_0001010401-mRNA-1"/>
    <property type="gene ID" value="HNAJ_0001010401"/>
</dbReference>
<feature type="chain" id="PRO_5043132058" evidence="1">
    <location>
        <begin position="28"/>
        <end position="74"/>
    </location>
</feature>
<keyword evidence="1" id="KW-0732">Signal</keyword>
<evidence type="ECO:0000313" key="4">
    <source>
        <dbReference type="WBParaSite" id="HNAJ_0001010401-mRNA-1"/>
    </source>
</evidence>
<reference evidence="4" key="1">
    <citation type="submission" date="2017-02" db="UniProtKB">
        <authorList>
            <consortium name="WormBaseParasite"/>
        </authorList>
    </citation>
    <scope>IDENTIFICATION</scope>
</reference>
<name>A0A0R3TRA3_RODNA</name>
<keyword evidence="3" id="KW-1185">Reference proteome</keyword>
<evidence type="ECO:0000256" key="1">
    <source>
        <dbReference type="SAM" id="SignalP"/>
    </source>
</evidence>
<evidence type="ECO:0000313" key="3">
    <source>
        <dbReference type="Proteomes" id="UP000278807"/>
    </source>
</evidence>
<evidence type="ECO:0000313" key="2">
    <source>
        <dbReference type="EMBL" id="VDO07171.1"/>
    </source>
</evidence>